<dbReference type="STRING" id="1245748.A0A421DD98"/>
<evidence type="ECO:0000256" key="6">
    <source>
        <dbReference type="SAM" id="Coils"/>
    </source>
</evidence>
<keyword evidence="2" id="KW-0805">Transcription regulation</keyword>
<name>A0A421DD98_9EURO</name>
<dbReference type="SUPFAM" id="SSF57701">
    <property type="entry name" value="Zn2/Cys6 DNA-binding domain"/>
    <property type="match status" value="1"/>
</dbReference>
<dbReference type="Proteomes" id="UP000215289">
    <property type="component" value="Unassembled WGS sequence"/>
</dbReference>
<evidence type="ECO:0000256" key="4">
    <source>
        <dbReference type="ARBA" id="ARBA00023163"/>
    </source>
</evidence>
<keyword evidence="4" id="KW-0804">Transcription</keyword>
<keyword evidence="8" id="KW-0812">Transmembrane</keyword>
<comment type="caution">
    <text evidence="10">The sequence shown here is derived from an EMBL/GenBank/DDBJ whole genome shotgun (WGS) entry which is preliminary data.</text>
</comment>
<gene>
    <name evidence="10" type="ORF">CFD26_106831</name>
</gene>
<feature type="domain" description="Zn(2)-C6 fungal-type" evidence="9">
    <location>
        <begin position="17"/>
        <end position="46"/>
    </location>
</feature>
<dbReference type="InterPro" id="IPR007219">
    <property type="entry name" value="XnlR_reg_dom"/>
</dbReference>
<accession>A0A421DD98</accession>
<dbReference type="InterPro" id="IPR036864">
    <property type="entry name" value="Zn2-C6_fun-type_DNA-bd_sf"/>
</dbReference>
<dbReference type="PANTHER" id="PTHR46910:SF25">
    <property type="entry name" value="ABC-TRANSPORTER-REGULATING TRANSCRIPTION FACTOR"/>
    <property type="match status" value="1"/>
</dbReference>
<dbReference type="EMBL" id="NIDN02000020">
    <property type="protein sequence ID" value="RLM00085.1"/>
    <property type="molecule type" value="Genomic_DNA"/>
</dbReference>
<proteinExistence type="predicted"/>
<dbReference type="Pfam" id="PF00172">
    <property type="entry name" value="Zn_clus"/>
    <property type="match status" value="1"/>
</dbReference>
<dbReference type="InterPro" id="IPR001138">
    <property type="entry name" value="Zn2Cys6_DnaBD"/>
</dbReference>
<dbReference type="AlphaFoldDB" id="A0A421DD98"/>
<keyword evidence="5" id="KW-0539">Nucleus</keyword>
<evidence type="ECO:0000256" key="2">
    <source>
        <dbReference type="ARBA" id="ARBA00023015"/>
    </source>
</evidence>
<dbReference type="PROSITE" id="PS50048">
    <property type="entry name" value="ZN2_CY6_FUNGAL_2"/>
    <property type="match status" value="1"/>
</dbReference>
<keyword evidence="8" id="KW-1133">Transmembrane helix</keyword>
<protein>
    <recommendedName>
        <fullName evidence="9">Zn(2)-C6 fungal-type domain-containing protein</fullName>
    </recommendedName>
</protein>
<dbReference type="PANTHER" id="PTHR46910">
    <property type="entry name" value="TRANSCRIPTION FACTOR PDR1"/>
    <property type="match status" value="1"/>
</dbReference>
<keyword evidence="1" id="KW-0479">Metal-binding</keyword>
<evidence type="ECO:0000256" key="5">
    <source>
        <dbReference type="ARBA" id="ARBA00023242"/>
    </source>
</evidence>
<feature type="region of interest" description="Disordered" evidence="7">
    <location>
        <begin position="89"/>
        <end position="108"/>
    </location>
</feature>
<dbReference type="OrthoDB" id="103819at2759"/>
<keyword evidence="11" id="KW-1185">Reference proteome</keyword>
<dbReference type="SMART" id="SM00906">
    <property type="entry name" value="Fungal_trans"/>
    <property type="match status" value="1"/>
</dbReference>
<dbReference type="CDD" id="cd00067">
    <property type="entry name" value="GAL4"/>
    <property type="match status" value="1"/>
</dbReference>
<dbReference type="CDD" id="cd12148">
    <property type="entry name" value="fungal_TF_MHR"/>
    <property type="match status" value="1"/>
</dbReference>
<evidence type="ECO:0000313" key="11">
    <source>
        <dbReference type="Proteomes" id="UP000215289"/>
    </source>
</evidence>
<evidence type="ECO:0000256" key="3">
    <source>
        <dbReference type="ARBA" id="ARBA00023125"/>
    </source>
</evidence>
<evidence type="ECO:0000256" key="7">
    <source>
        <dbReference type="SAM" id="MobiDB-lite"/>
    </source>
</evidence>
<keyword evidence="8" id="KW-0472">Membrane</keyword>
<feature type="coiled-coil region" evidence="6">
    <location>
        <begin position="62"/>
        <end position="89"/>
    </location>
</feature>
<dbReference type="SMART" id="SM00066">
    <property type="entry name" value="GAL4"/>
    <property type="match status" value="1"/>
</dbReference>
<keyword evidence="6" id="KW-0175">Coiled coil</keyword>
<keyword evidence="3" id="KW-0238">DNA-binding</keyword>
<reference evidence="10 11" key="1">
    <citation type="submission" date="2018-08" db="EMBL/GenBank/DDBJ databases">
        <title>Draft genome sequences of two Aspergillus turcosus clinical strains isolated from bronchoalveolar lavage fluid: one azole-susceptible and the other azole-resistant.</title>
        <authorList>
            <person name="Parent-Michaud M."/>
            <person name="Dufresne P.J."/>
            <person name="Fournier E."/>
            <person name="Martineau C."/>
            <person name="Moreira S."/>
            <person name="Perkins V."/>
            <person name="De Repentigny L."/>
            <person name="Dufresne S.F."/>
        </authorList>
    </citation>
    <scope>NUCLEOTIDE SEQUENCE [LARGE SCALE GENOMIC DNA]</scope>
    <source>
        <strain evidence="10">HMR AF 1038</strain>
    </source>
</reference>
<dbReference type="GO" id="GO:0008270">
    <property type="term" value="F:zinc ion binding"/>
    <property type="evidence" value="ECO:0007669"/>
    <property type="project" value="InterPro"/>
</dbReference>
<evidence type="ECO:0000313" key="10">
    <source>
        <dbReference type="EMBL" id="RLM00085.1"/>
    </source>
</evidence>
<dbReference type="Pfam" id="PF04082">
    <property type="entry name" value="Fungal_trans"/>
    <property type="match status" value="1"/>
</dbReference>
<evidence type="ECO:0000256" key="1">
    <source>
        <dbReference type="ARBA" id="ARBA00022723"/>
    </source>
</evidence>
<dbReference type="GO" id="GO:0006351">
    <property type="term" value="P:DNA-templated transcription"/>
    <property type="evidence" value="ECO:0007669"/>
    <property type="project" value="InterPro"/>
</dbReference>
<sequence length="655" mass="72887">MTDRANSGVRNSFRARACDNCRQRKIKCNKAIPCSSCGALGIPCRANGVTVSTPEQPQRTASGQYEQKIDALQEQLAAIQNTLQQITRSSASPSVPQSTHPAAAIPSTPSAPLFEGQSSFNNEVIIARDAAFSAVATSQPGRVDAHVSAVLSSLRSSLDRQQGSSTVIEPLSQSNVELLPQDFLVTLIKKVKVQPPFFLAVHSWRDVRQIESLCHAIYFPVDPIPAGSVTLLHGLLYYIIRDYLHEECSDLARFDLAAYAGFCERHFLAGLKSYEMMCDPTLQKVQALLIGIIKAQEESDLQLCWTYLALAFNMCQSMGLHRSAALKHDPVPVAEAKRHAFWSLYTIDKNLSLNLGLASHFQNHDIDAEFFTPSDNPQYRPWDLMTLTTIDFATLQGRIYDRLYSTSATQATESERLKSIEELSNDLMLVRERLLGIDVSQGLYAESLHGMAACADFITHSVMTVILRAQTRASDAMAITSQCYEAAMRALQSHLECFTYFRNRKTHKQTEYVNWILLYPSFTPFVIVFIHAITTASTFDLALLQDTVQSLELFKGLSRGSDRLYTICAAFSRTAQVLVDSEETLEGLTQHRDGSLVMPALDSNIALPDVEWPENVFDSHMNSADISMFLNDFIGTHRSAMDILNSDYMNETCSI</sequence>
<evidence type="ECO:0000256" key="8">
    <source>
        <dbReference type="SAM" id="Phobius"/>
    </source>
</evidence>
<dbReference type="Gene3D" id="4.10.240.10">
    <property type="entry name" value="Zn(2)-C6 fungal-type DNA-binding domain"/>
    <property type="match status" value="1"/>
</dbReference>
<feature type="transmembrane region" description="Helical" evidence="8">
    <location>
        <begin position="512"/>
        <end position="533"/>
    </location>
</feature>
<evidence type="ECO:0000259" key="9">
    <source>
        <dbReference type="PROSITE" id="PS50048"/>
    </source>
</evidence>
<dbReference type="GO" id="GO:0003677">
    <property type="term" value="F:DNA binding"/>
    <property type="evidence" value="ECO:0007669"/>
    <property type="project" value="UniProtKB-KW"/>
</dbReference>
<organism evidence="10 11">
    <name type="scientific">Aspergillus turcosus</name>
    <dbReference type="NCBI Taxonomy" id="1245748"/>
    <lineage>
        <taxon>Eukaryota</taxon>
        <taxon>Fungi</taxon>
        <taxon>Dikarya</taxon>
        <taxon>Ascomycota</taxon>
        <taxon>Pezizomycotina</taxon>
        <taxon>Eurotiomycetes</taxon>
        <taxon>Eurotiomycetidae</taxon>
        <taxon>Eurotiales</taxon>
        <taxon>Aspergillaceae</taxon>
        <taxon>Aspergillus</taxon>
        <taxon>Aspergillus subgen. Fumigati</taxon>
    </lineage>
</organism>
<feature type="compositionally biased region" description="Low complexity" evidence="7">
    <location>
        <begin position="98"/>
        <end position="108"/>
    </location>
</feature>
<dbReference type="InterPro" id="IPR050987">
    <property type="entry name" value="AtrR-like"/>
</dbReference>
<dbReference type="GO" id="GO:0000981">
    <property type="term" value="F:DNA-binding transcription factor activity, RNA polymerase II-specific"/>
    <property type="evidence" value="ECO:0007669"/>
    <property type="project" value="InterPro"/>
</dbReference>
<dbReference type="PROSITE" id="PS00463">
    <property type="entry name" value="ZN2_CY6_FUNGAL_1"/>
    <property type="match status" value="1"/>
</dbReference>